<dbReference type="Proteomes" id="UP000094793">
    <property type="component" value="Chromosome"/>
</dbReference>
<evidence type="ECO:0000313" key="2">
    <source>
        <dbReference type="Proteomes" id="UP000094793"/>
    </source>
</evidence>
<dbReference type="eggNOG" id="ENOG5031X6T">
    <property type="taxonomic scope" value="Bacteria"/>
</dbReference>
<accession>A0A1D7W375</accession>
<dbReference type="EMBL" id="CP017150">
    <property type="protein sequence ID" value="AOP53410.1"/>
    <property type="molecule type" value="Genomic_DNA"/>
</dbReference>
<sequence>MTPENPEMRAEGEAARVSASAWGSKRLRARRNAYSGLPSTVFHRLFHRITSTLAHAFDLHYCGSLRQPMRGGDMFRIFPSVPITWRSSACVQFGVDDPVLIDGLLPADVALIEELRMGVGSAQYYSRAQDLGADLGRASSLITLLDEAGVMVPDDSDAAMVTKSSSLLATAQIFALSPDRVSRLLSGSPVVVMGPLRAITEQYLSASGFAIAPHHHVDDLDLLTSPLVITTSYLVPDLHTAAWLTDREVPHCQVVIGEYSLEVTGLIRPGATPCVMCDCLRQKDADDSWLNQYSHIRALPDRDNLSDPLSRALGGLNAVQILRRSLLCPDADPVCRRVSLATGIGTEEPLSFHPRCQCRVPVPHFDLVDEQAQ</sequence>
<reference evidence="2" key="1">
    <citation type="submission" date="2016-09" db="EMBL/GenBank/DDBJ databases">
        <title>Complete Genome Sequence of Brevibacterium linens SMQ-1335.</title>
        <authorList>
            <person name="de Melo A.G."/>
            <person name="Labrie S.J."/>
            <person name="Dumaresq J."/>
            <person name="Roberts R.J."/>
            <person name="Tremblay D.M."/>
            <person name="Moineau S."/>
        </authorList>
    </citation>
    <scope>NUCLEOTIDE SEQUENCE [LARGE SCALE GENOMIC DNA]</scope>
    <source>
        <strain evidence="2">SMQ-1335</strain>
    </source>
</reference>
<dbReference type="PATRIC" id="fig|1703.10.peg.1745"/>
<proteinExistence type="predicted"/>
<gene>
    <name evidence="1" type="ORF">BLSMQ_1700</name>
</gene>
<evidence type="ECO:0000313" key="1">
    <source>
        <dbReference type="EMBL" id="AOP53410.1"/>
    </source>
</evidence>
<organism evidence="1 2">
    <name type="scientific">Brevibacterium aurantiacum</name>
    <dbReference type="NCBI Taxonomy" id="273384"/>
    <lineage>
        <taxon>Bacteria</taxon>
        <taxon>Bacillati</taxon>
        <taxon>Actinomycetota</taxon>
        <taxon>Actinomycetes</taxon>
        <taxon>Micrococcales</taxon>
        <taxon>Brevibacteriaceae</taxon>
        <taxon>Brevibacterium</taxon>
    </lineage>
</organism>
<name>A0A1D7W375_BREAU</name>
<protein>
    <recommendedName>
        <fullName evidence="3">Bacteriocin biosynthesis cyclodehydratase domain-containing protein</fullName>
    </recommendedName>
</protein>
<dbReference type="Gene3D" id="3.40.50.720">
    <property type="entry name" value="NAD(P)-binding Rossmann-like Domain"/>
    <property type="match status" value="1"/>
</dbReference>
<dbReference type="KEGG" id="blin:BLSMQ_1700"/>
<evidence type="ECO:0008006" key="3">
    <source>
        <dbReference type="Google" id="ProtNLM"/>
    </source>
</evidence>
<dbReference type="AlphaFoldDB" id="A0A1D7W375"/>